<keyword evidence="1" id="KW-1188">Viral release from host cell</keyword>
<proteinExistence type="predicted"/>
<organism evidence="4">
    <name type="scientific">marine sediment metagenome</name>
    <dbReference type="NCBI Taxonomy" id="412755"/>
    <lineage>
        <taxon>unclassified sequences</taxon>
        <taxon>metagenomes</taxon>
        <taxon>ecological metagenomes</taxon>
    </lineage>
</organism>
<dbReference type="AlphaFoldDB" id="A0A0F9L1I3"/>
<dbReference type="NCBIfam" id="TIGR01760">
    <property type="entry name" value="tape_meas_TP901"/>
    <property type="match status" value="1"/>
</dbReference>
<keyword evidence="2" id="KW-1133">Transmembrane helix</keyword>
<protein>
    <recommendedName>
        <fullName evidence="3">Phage tail tape measure protein domain-containing protein</fullName>
    </recommendedName>
</protein>
<sequence>MALIVKMLGANALSPEFRRAAKDMGGLNKKVALAGKAFLAFGAVAAAAIVGVGLKLSIDLDKGLREVGTLMGGLSKGEMKDMSDELKEISIQSGAALDKLVKAKYDIISAGFTDAAASANLLTASANLAVAGVSDVSVAADLLTTTMNAYGFSTEQVADVSDKLFTTVKLGKTTLDQMGGSLGRVLGVAGTLGIGFEELLASFATLTTTMGSSERATTSLLGAINAMAKPTDTLKGIITDLGFESATALLKSEGFAGAIKLIADTAKKTNVPLTDVFGSIEALQGILPLTGTASEVLAANIESLGDTFGATDEASVEMEKSAALQLARMKSAFAVLAIELVNKFVPSIADAAAAIANFIAVPISESLAAEHREMSILFGILKDTNVSQDVRNKAISDLNSLYPNYIGNLDLEKAGIEDIEIAQKKANTTFLEKIKLAAAEEVLTAQTKKVVDAQLAAFEATKKWKAILIETEGQHVTTTRILRGESVIVDETAIKIRFLAAEMIKAREAAGQEEQSLTDLAASFSSLGIELDSLSTKSDDDLPGIEEDIIPAMSDWGKTIEITQEQWARMVEFMLAGNEQVKMSIGSIAQKWLEENQNIINSVQTSSAAISKIGSQLTKGRIDNIKFTSRTQIEAINARAAADIENVEKTITDQELLAATISSIEAKRATDVAAIRSKAQADEAKARKAMKPFLIASAIVNTALGVTKAFAQTGIGGFIAGALIAAAGAIEVATISAQQFQHGGMVSRFEHGGSTVRGTDTIPTALSPGEIVSTAGAASLFGADILRMNQEATGQGIGGQGGDINITIHAVDAASVRRLLIDNPIALSDALRSATDSRTLTARDLPSG</sequence>
<reference evidence="4" key="1">
    <citation type="journal article" date="2015" name="Nature">
        <title>Complex archaea that bridge the gap between prokaryotes and eukaryotes.</title>
        <authorList>
            <person name="Spang A."/>
            <person name="Saw J.H."/>
            <person name="Jorgensen S.L."/>
            <person name="Zaremba-Niedzwiedzka K."/>
            <person name="Martijn J."/>
            <person name="Lind A.E."/>
            <person name="van Eijk R."/>
            <person name="Schleper C."/>
            <person name="Guy L."/>
            <person name="Ettema T.J."/>
        </authorList>
    </citation>
    <scope>NUCLEOTIDE SEQUENCE</scope>
</reference>
<feature type="transmembrane region" description="Helical" evidence="2">
    <location>
        <begin position="37"/>
        <end position="56"/>
    </location>
</feature>
<evidence type="ECO:0000256" key="2">
    <source>
        <dbReference type="SAM" id="Phobius"/>
    </source>
</evidence>
<gene>
    <name evidence="4" type="ORF">LCGC14_1265990</name>
</gene>
<dbReference type="PANTHER" id="PTHR37813:SF1">
    <property type="entry name" value="FELS-2 PROPHAGE PROTEIN"/>
    <property type="match status" value="1"/>
</dbReference>
<name>A0A0F9L1I3_9ZZZZ</name>
<feature type="domain" description="Phage tail tape measure protein" evidence="3">
    <location>
        <begin position="84"/>
        <end position="269"/>
    </location>
</feature>
<keyword evidence="2" id="KW-0812">Transmembrane</keyword>
<keyword evidence="2" id="KW-0472">Membrane</keyword>
<dbReference type="PANTHER" id="PTHR37813">
    <property type="entry name" value="FELS-2 PROPHAGE PROTEIN"/>
    <property type="match status" value="1"/>
</dbReference>
<dbReference type="Pfam" id="PF10145">
    <property type="entry name" value="PhageMin_Tail"/>
    <property type="match status" value="1"/>
</dbReference>
<evidence type="ECO:0000259" key="3">
    <source>
        <dbReference type="Pfam" id="PF10145"/>
    </source>
</evidence>
<evidence type="ECO:0000313" key="4">
    <source>
        <dbReference type="EMBL" id="KKM87723.1"/>
    </source>
</evidence>
<dbReference type="EMBL" id="LAZR01007062">
    <property type="protein sequence ID" value="KKM87723.1"/>
    <property type="molecule type" value="Genomic_DNA"/>
</dbReference>
<evidence type="ECO:0000256" key="1">
    <source>
        <dbReference type="ARBA" id="ARBA00022612"/>
    </source>
</evidence>
<accession>A0A0F9L1I3</accession>
<comment type="caution">
    <text evidence="4">The sequence shown here is derived from an EMBL/GenBank/DDBJ whole genome shotgun (WGS) entry which is preliminary data.</text>
</comment>
<dbReference type="InterPro" id="IPR010090">
    <property type="entry name" value="Phage_tape_meas"/>
</dbReference>